<keyword evidence="6" id="KW-0645">Protease</keyword>
<dbReference type="PANTHER" id="PTHR22939:SF130">
    <property type="entry name" value="PERIPLASMIC SERINE ENDOPROTEASE DEGP-LIKE-RELATED"/>
    <property type="match status" value="1"/>
</dbReference>
<sequence>MRSKESGTVRYAYGVATALLLGGTAFSWATGEAGAQVAQNAPAAMAPGGAPMSFADLAAKLQPAVVNISTKQRVPVRTQADPLEEFFKRFGMPDQGGGDQGGSGQGGQGGGPRTRETGSLGSGFIISPDGYIVTNNHLIQSATGNGTVDQVTVTMTNRKEYPARIIGRDTASDLALLKIEGQNLPYVNWGDSTHARVGDWVLAIGNPYGLGGSVTAGIISALHRGITGAGAYDRYIQTDAAINMGNSGGPMFDLSGNVIGINSALISPTGASVGIGLAIPAEAAKPVIDSLRRGQRPQRGYLGVGLQPLDENIAESLGLPKDRGEIVRSVQPNEPAARAGLQQGDVIVRVNGRDVNPDQTVSFLIANTPVGSKVPLEIIRGGKRQSLNVTVGQRPTEEELAKQLGGGDTDQGTDQDNSPATPGSSVLGLSLQSLNPQISRALNLPAGARGVVIASVDSNSDAGEKGLQRGDLIVSVNQQLVTTPAQVQAAVDAARRAGRTNVLLLVKRGTAPEAFIGIEIGSGQK</sequence>
<evidence type="ECO:0000256" key="14">
    <source>
        <dbReference type="SAM" id="MobiDB-lite"/>
    </source>
</evidence>
<evidence type="ECO:0000256" key="1">
    <source>
        <dbReference type="ARBA" id="ARBA00001772"/>
    </source>
</evidence>
<dbReference type="SUPFAM" id="SSF50494">
    <property type="entry name" value="Trypsin-like serine proteases"/>
    <property type="match status" value="1"/>
</dbReference>
<dbReference type="Pfam" id="PF13180">
    <property type="entry name" value="PDZ_2"/>
    <property type="match status" value="1"/>
</dbReference>
<evidence type="ECO:0000256" key="6">
    <source>
        <dbReference type="ARBA" id="ARBA00022670"/>
    </source>
</evidence>
<evidence type="ECO:0000256" key="9">
    <source>
        <dbReference type="ARBA" id="ARBA00022764"/>
    </source>
</evidence>
<feature type="region of interest" description="Disordered" evidence="14">
    <location>
        <begin position="89"/>
        <end position="120"/>
    </location>
</feature>
<dbReference type="Pfam" id="PF17820">
    <property type="entry name" value="PDZ_6"/>
    <property type="match status" value="1"/>
</dbReference>
<evidence type="ECO:0000259" key="15">
    <source>
        <dbReference type="PROSITE" id="PS50106"/>
    </source>
</evidence>
<dbReference type="PRINTS" id="PR00834">
    <property type="entry name" value="PROTEASES2C"/>
</dbReference>
<dbReference type="GO" id="GO:0016787">
    <property type="term" value="F:hydrolase activity"/>
    <property type="evidence" value="ECO:0007669"/>
    <property type="project" value="UniProtKB-KW"/>
</dbReference>
<dbReference type="InterPro" id="IPR036034">
    <property type="entry name" value="PDZ_sf"/>
</dbReference>
<organism evidence="16 17">
    <name type="scientific">Sphingomonas telluris</name>
    <dbReference type="NCBI Taxonomy" id="2907998"/>
    <lineage>
        <taxon>Bacteria</taxon>
        <taxon>Pseudomonadati</taxon>
        <taxon>Pseudomonadota</taxon>
        <taxon>Alphaproteobacteria</taxon>
        <taxon>Sphingomonadales</taxon>
        <taxon>Sphingomonadaceae</taxon>
        <taxon>Sphingomonas</taxon>
    </lineage>
</organism>
<gene>
    <name evidence="16" type="ORF">LZ016_09275</name>
</gene>
<keyword evidence="12" id="KW-0346">Stress response</keyword>
<comment type="catalytic activity">
    <reaction evidence="1">
        <text>Acts on substrates that are at least partially unfolded. The cleavage site P1 residue is normally between a pair of hydrophobic residues, such as Val-|-Val.</text>
        <dbReference type="EC" id="3.4.21.107"/>
    </reaction>
</comment>
<accession>A0ABS9VMT3</accession>
<dbReference type="InterPro" id="IPR001478">
    <property type="entry name" value="PDZ"/>
</dbReference>
<keyword evidence="17" id="KW-1185">Reference proteome</keyword>
<dbReference type="InterPro" id="IPR011782">
    <property type="entry name" value="Pept_S1C_Do"/>
</dbReference>
<evidence type="ECO:0000256" key="3">
    <source>
        <dbReference type="ARBA" id="ARBA00010541"/>
    </source>
</evidence>
<dbReference type="EMBL" id="JAKZHW010000001">
    <property type="protein sequence ID" value="MCH8616289.1"/>
    <property type="molecule type" value="Genomic_DNA"/>
</dbReference>
<evidence type="ECO:0000256" key="7">
    <source>
        <dbReference type="ARBA" id="ARBA00022729"/>
    </source>
</evidence>
<feature type="domain" description="PDZ" evidence="15">
    <location>
        <begin position="423"/>
        <end position="509"/>
    </location>
</feature>
<name>A0ABS9VMT3_9SPHN</name>
<evidence type="ECO:0000256" key="10">
    <source>
        <dbReference type="ARBA" id="ARBA00022801"/>
    </source>
</evidence>
<dbReference type="PROSITE" id="PS50106">
    <property type="entry name" value="PDZ"/>
    <property type="match status" value="2"/>
</dbReference>
<keyword evidence="11" id="KW-0720">Serine protease</keyword>
<dbReference type="PANTHER" id="PTHR22939">
    <property type="entry name" value="SERINE PROTEASE FAMILY S1C HTRA-RELATED"/>
    <property type="match status" value="1"/>
</dbReference>
<comment type="subcellular location">
    <subcellularLocation>
        <location evidence="2">Periplasm</location>
    </subcellularLocation>
</comment>
<evidence type="ECO:0000313" key="17">
    <source>
        <dbReference type="Proteomes" id="UP001203058"/>
    </source>
</evidence>
<evidence type="ECO:0000313" key="16">
    <source>
        <dbReference type="EMBL" id="MCH8616289.1"/>
    </source>
</evidence>
<dbReference type="SUPFAM" id="SSF50156">
    <property type="entry name" value="PDZ domain-like"/>
    <property type="match status" value="2"/>
</dbReference>
<comment type="similarity">
    <text evidence="3">Belongs to the peptidase S1C family.</text>
</comment>
<keyword evidence="10 16" id="KW-0378">Hydrolase</keyword>
<protein>
    <recommendedName>
        <fullName evidence="5">Probable periplasmic serine endoprotease DegP-like</fullName>
        <ecNumber evidence="4">3.4.21.107</ecNumber>
    </recommendedName>
    <alternativeName>
        <fullName evidence="13">Protease Do</fullName>
    </alternativeName>
</protein>
<reference evidence="16 17" key="1">
    <citation type="submission" date="2022-03" db="EMBL/GenBank/DDBJ databases">
        <authorList>
            <person name="Jo J.-H."/>
            <person name="Im W.-T."/>
        </authorList>
    </citation>
    <scope>NUCLEOTIDE SEQUENCE [LARGE SCALE GENOMIC DNA]</scope>
    <source>
        <strain evidence="16 17">SM33</strain>
    </source>
</reference>
<proteinExistence type="inferred from homology"/>
<evidence type="ECO:0000256" key="4">
    <source>
        <dbReference type="ARBA" id="ARBA00013035"/>
    </source>
</evidence>
<evidence type="ECO:0000256" key="5">
    <source>
        <dbReference type="ARBA" id="ARBA00013958"/>
    </source>
</evidence>
<keyword evidence="9" id="KW-0574">Periplasm</keyword>
<dbReference type="InterPro" id="IPR009003">
    <property type="entry name" value="Peptidase_S1_PA"/>
</dbReference>
<dbReference type="Gene3D" id="2.40.10.120">
    <property type="match status" value="1"/>
</dbReference>
<dbReference type="NCBIfam" id="TIGR02037">
    <property type="entry name" value="degP_htrA_DO"/>
    <property type="match status" value="1"/>
</dbReference>
<keyword evidence="8" id="KW-0677">Repeat</keyword>
<evidence type="ECO:0000256" key="11">
    <source>
        <dbReference type="ARBA" id="ARBA00022825"/>
    </source>
</evidence>
<feature type="region of interest" description="Disordered" evidence="14">
    <location>
        <begin position="391"/>
        <end position="425"/>
    </location>
</feature>
<comment type="caution">
    <text evidence="16">The sequence shown here is derived from an EMBL/GenBank/DDBJ whole genome shotgun (WGS) entry which is preliminary data.</text>
</comment>
<evidence type="ECO:0000256" key="12">
    <source>
        <dbReference type="ARBA" id="ARBA00023016"/>
    </source>
</evidence>
<evidence type="ECO:0000256" key="8">
    <source>
        <dbReference type="ARBA" id="ARBA00022737"/>
    </source>
</evidence>
<feature type="domain" description="PDZ" evidence="15">
    <location>
        <begin position="295"/>
        <end position="364"/>
    </location>
</feature>
<dbReference type="Gene3D" id="2.30.42.10">
    <property type="match status" value="2"/>
</dbReference>
<evidence type="ECO:0000256" key="13">
    <source>
        <dbReference type="ARBA" id="ARBA00032850"/>
    </source>
</evidence>
<evidence type="ECO:0000256" key="2">
    <source>
        <dbReference type="ARBA" id="ARBA00004418"/>
    </source>
</evidence>
<dbReference type="InterPro" id="IPR041489">
    <property type="entry name" value="PDZ_6"/>
</dbReference>
<dbReference type="EC" id="3.4.21.107" evidence="4"/>
<dbReference type="RefSeq" id="WP_241447092.1">
    <property type="nucleotide sequence ID" value="NZ_JAKZHW010000001.1"/>
</dbReference>
<keyword evidence="7" id="KW-0732">Signal</keyword>
<dbReference type="InterPro" id="IPR001940">
    <property type="entry name" value="Peptidase_S1C"/>
</dbReference>
<feature type="compositionally biased region" description="Gly residues" evidence="14">
    <location>
        <begin position="94"/>
        <end position="112"/>
    </location>
</feature>
<dbReference type="Proteomes" id="UP001203058">
    <property type="component" value="Unassembled WGS sequence"/>
</dbReference>
<dbReference type="SMART" id="SM00228">
    <property type="entry name" value="PDZ"/>
    <property type="match status" value="2"/>
</dbReference>
<dbReference type="CDD" id="cd10839">
    <property type="entry name" value="cpPDZ1_DegP-like"/>
    <property type="match status" value="1"/>
</dbReference>
<dbReference type="Pfam" id="PF13365">
    <property type="entry name" value="Trypsin_2"/>
    <property type="match status" value="1"/>
</dbReference>